<name>A0A152A519_TIELA</name>
<evidence type="ECO:0000313" key="3">
    <source>
        <dbReference type="EMBL" id="KYR01336.1"/>
    </source>
</evidence>
<keyword evidence="4" id="KW-1185">Reference proteome</keyword>
<accession>A0A152A519</accession>
<dbReference type="InterPro" id="IPR011990">
    <property type="entry name" value="TPR-like_helical_dom_sf"/>
</dbReference>
<dbReference type="Proteomes" id="UP000076078">
    <property type="component" value="Unassembled WGS sequence"/>
</dbReference>
<dbReference type="Gene3D" id="1.25.40.10">
    <property type="entry name" value="Tetratricopeptide repeat domain"/>
    <property type="match status" value="1"/>
</dbReference>
<feature type="region of interest" description="Disordered" evidence="1">
    <location>
        <begin position="1"/>
        <end position="43"/>
    </location>
</feature>
<dbReference type="InParanoid" id="A0A152A519"/>
<sequence>MNELNYLSPYQQNTTFYNNSDTSESSDNDYNSNSSENGEQLEVPKTDNFYYHNISSFKFINNFDKDVQLHQQPHQEIKKNEIIENTKEIENKEFTEDTDIGYHSNVNNNSINSQVVEKEKKQYNRIIRFLLWFSDMNRRYKILNILFTVVICLTVSIELYSSISRHYSSYNNLYSQLSNRQTNIYNNNVHKQQNQISNNQQQQQQQQQQQTYQYNTYFQERVNSLIKEYEQYNIQGDNDKSLQTLLNLLKISPRLCGAMFRVGQIFSLKEQYHNSEEMYLKALDCERWLKLEYIVELSSFYNSFHRYQESISLINRASLFFPNNTKLQTTISQTKNLMQNDNIDGDIGFKFYSCVD</sequence>
<reference evidence="3 4" key="1">
    <citation type="submission" date="2015-12" db="EMBL/GenBank/DDBJ databases">
        <title>Dictyostelia acquired genes for synthesis and detection of signals that induce cell-type specialization by lateral gene transfer from prokaryotes.</title>
        <authorList>
            <person name="Gloeckner G."/>
            <person name="Schaap P."/>
        </authorList>
    </citation>
    <scope>NUCLEOTIDE SEQUENCE [LARGE SCALE GENOMIC DNA]</scope>
    <source>
        <strain evidence="3 4">TK</strain>
    </source>
</reference>
<organism evidence="3 4">
    <name type="scientific">Tieghemostelium lacteum</name>
    <name type="common">Slime mold</name>
    <name type="synonym">Dictyostelium lacteum</name>
    <dbReference type="NCBI Taxonomy" id="361077"/>
    <lineage>
        <taxon>Eukaryota</taxon>
        <taxon>Amoebozoa</taxon>
        <taxon>Evosea</taxon>
        <taxon>Eumycetozoa</taxon>
        <taxon>Dictyostelia</taxon>
        <taxon>Dictyosteliales</taxon>
        <taxon>Raperosteliaceae</taxon>
        <taxon>Tieghemostelium</taxon>
    </lineage>
</organism>
<feature type="transmembrane region" description="Helical" evidence="2">
    <location>
        <begin position="142"/>
        <end position="163"/>
    </location>
</feature>
<proteinExistence type="predicted"/>
<dbReference type="SUPFAM" id="SSF48452">
    <property type="entry name" value="TPR-like"/>
    <property type="match status" value="1"/>
</dbReference>
<dbReference type="AlphaFoldDB" id="A0A152A519"/>
<evidence type="ECO:0000256" key="1">
    <source>
        <dbReference type="SAM" id="MobiDB-lite"/>
    </source>
</evidence>
<keyword evidence="2" id="KW-0472">Membrane</keyword>
<comment type="caution">
    <text evidence="3">The sequence shown here is derived from an EMBL/GenBank/DDBJ whole genome shotgun (WGS) entry which is preliminary data.</text>
</comment>
<dbReference type="STRING" id="361077.A0A152A519"/>
<evidence type="ECO:0000256" key="2">
    <source>
        <dbReference type="SAM" id="Phobius"/>
    </source>
</evidence>
<dbReference type="OrthoDB" id="21278at2759"/>
<protein>
    <submittedName>
        <fullName evidence="3">Uncharacterized protein</fullName>
    </submittedName>
</protein>
<dbReference type="EMBL" id="LODT01000010">
    <property type="protein sequence ID" value="KYR01336.1"/>
    <property type="molecule type" value="Genomic_DNA"/>
</dbReference>
<keyword evidence="2" id="KW-1133">Transmembrane helix</keyword>
<evidence type="ECO:0000313" key="4">
    <source>
        <dbReference type="Proteomes" id="UP000076078"/>
    </source>
</evidence>
<feature type="compositionally biased region" description="Low complexity" evidence="1">
    <location>
        <begin position="17"/>
        <end position="37"/>
    </location>
</feature>
<gene>
    <name evidence="3" type="ORF">DLAC_02060</name>
</gene>
<keyword evidence="2" id="KW-0812">Transmembrane</keyword>